<dbReference type="GO" id="GO:0008168">
    <property type="term" value="F:methyltransferase activity"/>
    <property type="evidence" value="ECO:0007669"/>
    <property type="project" value="UniProtKB-KW"/>
</dbReference>
<evidence type="ECO:0000256" key="1">
    <source>
        <dbReference type="ARBA" id="ARBA00022603"/>
    </source>
</evidence>
<organism evidence="3 4">
    <name type="scientific">Streptomyces sirii</name>
    <dbReference type="NCBI Taxonomy" id="3127701"/>
    <lineage>
        <taxon>Bacteria</taxon>
        <taxon>Bacillati</taxon>
        <taxon>Actinomycetota</taxon>
        <taxon>Actinomycetes</taxon>
        <taxon>Kitasatosporales</taxon>
        <taxon>Streptomycetaceae</taxon>
        <taxon>Streptomyces</taxon>
    </lineage>
</organism>
<dbReference type="PANTHER" id="PTHR43619:SF2">
    <property type="entry name" value="S-ADENOSYL-L-METHIONINE-DEPENDENT METHYLTRANSFERASES SUPERFAMILY PROTEIN"/>
    <property type="match status" value="1"/>
</dbReference>
<sequence length="280" mass="31098">MTSPSTSPSTSPRPKVQLTGAPETLLATLYGRAADSRSKRPILGDTMALDTVRRLDYDFRKMRLNAGDAAGVALRARQLDVWTAGFLARHDEATVVHLGCGLDTRVHRLNPGPGVRWFDVDFPQVIELRKQLYPERAGYTMIPSSVTDPAWMERIPTDRPTMIVAEGLLMYLAEEDGTALLRRLMAHAPSGELAFDAFSPFAIRTQWINRIVVRAGARLYWGTDAAGIAALSPRLEIVENVSALEVPGIEKLPAAYRLGARAWAKLPKVRDMARMYHCRF</sequence>
<keyword evidence="1 3" id="KW-0489">Methyltransferase</keyword>
<dbReference type="GO" id="GO:0032259">
    <property type="term" value="P:methylation"/>
    <property type="evidence" value="ECO:0007669"/>
    <property type="project" value="UniProtKB-KW"/>
</dbReference>
<dbReference type="Gene3D" id="3.40.50.150">
    <property type="entry name" value="Vaccinia Virus protein VP39"/>
    <property type="match status" value="1"/>
</dbReference>
<dbReference type="InterPro" id="IPR007213">
    <property type="entry name" value="Ppm1/Ppm2/Tcmp"/>
</dbReference>
<reference evidence="3 4" key="1">
    <citation type="submission" date="2024-03" db="EMBL/GenBank/DDBJ databases">
        <title>The complete genome of Streptomyces sirii sp.nov.</title>
        <authorList>
            <person name="Zakalyukina Y.V."/>
            <person name="Belik A.R."/>
            <person name="Biryukov M.V."/>
            <person name="Baturina O.A."/>
            <person name="Kabilov M.R."/>
        </authorList>
    </citation>
    <scope>NUCLEOTIDE SEQUENCE [LARGE SCALE GENOMIC DNA]</scope>
    <source>
        <strain evidence="3 4">BP-8</strain>
    </source>
</reference>
<dbReference type="EMBL" id="CP147982">
    <property type="protein sequence ID" value="WXK77067.1"/>
    <property type="molecule type" value="Genomic_DNA"/>
</dbReference>
<dbReference type="PIRSF" id="PIRSF028177">
    <property type="entry name" value="Polyketide_synth_Omtfrase_TcmP"/>
    <property type="match status" value="1"/>
</dbReference>
<keyword evidence="4" id="KW-1185">Reference proteome</keyword>
<dbReference type="PANTHER" id="PTHR43619">
    <property type="entry name" value="S-ADENOSYL-L-METHIONINE-DEPENDENT METHYLTRANSFERASE YKTD-RELATED"/>
    <property type="match status" value="1"/>
</dbReference>
<protein>
    <submittedName>
        <fullName evidence="3">Class I SAM-dependent methyltransferase</fullName>
        <ecNumber evidence="3">2.1.1.-</ecNumber>
    </submittedName>
</protein>
<dbReference type="EC" id="2.1.1.-" evidence="3"/>
<gene>
    <name evidence="3" type="ORF">WAB15_14250</name>
</gene>
<dbReference type="Proteomes" id="UP001626628">
    <property type="component" value="Chromosome"/>
</dbReference>
<proteinExistence type="predicted"/>
<evidence type="ECO:0000313" key="3">
    <source>
        <dbReference type="EMBL" id="WXK77067.1"/>
    </source>
</evidence>
<dbReference type="SUPFAM" id="SSF53335">
    <property type="entry name" value="S-adenosyl-L-methionine-dependent methyltransferases"/>
    <property type="match status" value="1"/>
</dbReference>
<dbReference type="InterPro" id="IPR016874">
    <property type="entry name" value="TcmP-like"/>
</dbReference>
<dbReference type="Pfam" id="PF04072">
    <property type="entry name" value="LCM"/>
    <property type="match status" value="1"/>
</dbReference>
<dbReference type="InterPro" id="IPR029063">
    <property type="entry name" value="SAM-dependent_MTases_sf"/>
</dbReference>
<keyword evidence="2 3" id="KW-0808">Transferase</keyword>
<accession>A0ABZ2QKL4</accession>
<name>A0ABZ2QKL4_9ACTN</name>
<evidence type="ECO:0000313" key="4">
    <source>
        <dbReference type="Proteomes" id="UP001626628"/>
    </source>
</evidence>
<evidence type="ECO:0000256" key="2">
    <source>
        <dbReference type="ARBA" id="ARBA00022679"/>
    </source>
</evidence>
<dbReference type="RefSeq" id="WP_407286486.1">
    <property type="nucleotide sequence ID" value="NZ_CP147982.1"/>
</dbReference>